<evidence type="ECO:0000256" key="5">
    <source>
        <dbReference type="ARBA" id="ARBA00022692"/>
    </source>
</evidence>
<dbReference type="AlphaFoldDB" id="B8GJA0"/>
<dbReference type="RefSeq" id="WP_012618260.1">
    <property type="nucleotide sequence ID" value="NC_011832.1"/>
</dbReference>
<feature type="transmembrane region" description="Helical" evidence="8">
    <location>
        <begin position="144"/>
        <end position="169"/>
    </location>
</feature>
<dbReference type="InterPro" id="IPR007272">
    <property type="entry name" value="Sulf_transp_TsuA/YedE"/>
</dbReference>
<reference evidence="9 10" key="1">
    <citation type="journal article" date="2015" name="Genome Announc.">
        <title>Complete Genome Sequence of Methanosphaerula palustris E1-9CT, a Hydrogenotrophic Methanogen Isolated from a Minerotrophic Fen Peatland.</title>
        <authorList>
            <person name="Cadillo-Quiroz H."/>
            <person name="Browne P."/>
            <person name="Kyrpides N."/>
            <person name="Woyke T."/>
            <person name="Goodwin L."/>
            <person name="Detter C."/>
            <person name="Yavitt J.B."/>
            <person name="Zinder S.H."/>
        </authorList>
    </citation>
    <scope>NUCLEOTIDE SEQUENCE [LARGE SCALE GENOMIC DNA]</scope>
    <source>
        <strain evidence="10">ATCC BAA-1556 / DSM 19958 / E1-9c</strain>
    </source>
</reference>
<dbReference type="HOGENOM" id="CLU_041737_1_1_2"/>
<evidence type="ECO:0000256" key="8">
    <source>
        <dbReference type="SAM" id="Phobius"/>
    </source>
</evidence>
<dbReference type="STRING" id="521011.Mpal_1629"/>
<feature type="transmembrane region" description="Helical" evidence="8">
    <location>
        <begin position="111"/>
        <end position="132"/>
    </location>
</feature>
<dbReference type="Pfam" id="PF04143">
    <property type="entry name" value="Sulf_transp"/>
    <property type="match status" value="1"/>
</dbReference>
<dbReference type="GO" id="GO:0005886">
    <property type="term" value="C:plasma membrane"/>
    <property type="evidence" value="ECO:0007669"/>
    <property type="project" value="UniProtKB-SubCell"/>
</dbReference>
<keyword evidence="6 8" id="KW-1133">Transmembrane helix</keyword>
<protein>
    <submittedName>
        <fullName evidence="9">Uncharacterized protein</fullName>
    </submittedName>
</protein>
<keyword evidence="5 8" id="KW-0812">Transmembrane</keyword>
<dbReference type="OrthoDB" id="42259at2157"/>
<sequence length="175" mass="18391">MFEFLTEPVWSPYIAGGGIGLLTCLVFLLSNRPLGCSTAFVKARGLIGMAFDAKKTEAMEYYQEIVPAVDWSLMIIPGVIIGAFISAILSGKFHLFWVPDLWGRTFGYSPVIRIVIALAGGILLGLGARWAGGCTCGHGISGSIQLSLASMIAAGCFFAGGIGVAVLIFRVVAGV</sequence>
<gene>
    <name evidence="9" type="ordered locus">Mpal_1629</name>
</gene>
<keyword evidence="3" id="KW-1003">Cell membrane</keyword>
<evidence type="ECO:0000256" key="2">
    <source>
        <dbReference type="ARBA" id="ARBA00022448"/>
    </source>
</evidence>
<evidence type="ECO:0000256" key="1">
    <source>
        <dbReference type="ARBA" id="ARBA00004429"/>
    </source>
</evidence>
<evidence type="ECO:0000256" key="3">
    <source>
        <dbReference type="ARBA" id="ARBA00022475"/>
    </source>
</evidence>
<keyword evidence="7 8" id="KW-0472">Membrane</keyword>
<keyword evidence="2" id="KW-0813">Transport</keyword>
<dbReference type="PANTHER" id="PTHR30574">
    <property type="entry name" value="INNER MEMBRANE PROTEIN YEDE"/>
    <property type="match status" value="1"/>
</dbReference>
<accession>B8GJA0</accession>
<keyword evidence="10" id="KW-1185">Reference proteome</keyword>
<name>B8GJA0_METPE</name>
<comment type="subcellular location">
    <subcellularLocation>
        <location evidence="1">Cell inner membrane</location>
        <topology evidence="1">Multi-pass membrane protein</topology>
    </subcellularLocation>
</comment>
<dbReference type="Proteomes" id="UP000002457">
    <property type="component" value="Chromosome"/>
</dbReference>
<dbReference type="PANTHER" id="PTHR30574:SF1">
    <property type="entry name" value="SULPHUR TRANSPORT DOMAIN-CONTAINING PROTEIN"/>
    <property type="match status" value="1"/>
</dbReference>
<evidence type="ECO:0000256" key="7">
    <source>
        <dbReference type="ARBA" id="ARBA00023136"/>
    </source>
</evidence>
<evidence type="ECO:0000313" key="10">
    <source>
        <dbReference type="Proteomes" id="UP000002457"/>
    </source>
</evidence>
<organism evidence="9 10">
    <name type="scientific">Methanosphaerula palustris (strain ATCC BAA-1556 / DSM 19958 / E1-9c)</name>
    <dbReference type="NCBI Taxonomy" id="521011"/>
    <lineage>
        <taxon>Archaea</taxon>
        <taxon>Methanobacteriati</taxon>
        <taxon>Methanobacteriota</taxon>
        <taxon>Stenosarchaea group</taxon>
        <taxon>Methanomicrobia</taxon>
        <taxon>Methanomicrobiales</taxon>
        <taxon>Methanoregulaceae</taxon>
        <taxon>Methanosphaerula</taxon>
    </lineage>
</organism>
<feature type="transmembrane region" description="Helical" evidence="8">
    <location>
        <begin position="71"/>
        <end position="91"/>
    </location>
</feature>
<evidence type="ECO:0000256" key="6">
    <source>
        <dbReference type="ARBA" id="ARBA00022989"/>
    </source>
</evidence>
<dbReference type="eggNOG" id="arCOG04787">
    <property type="taxonomic scope" value="Archaea"/>
</dbReference>
<dbReference type="KEGG" id="mpl:Mpal_1629"/>
<dbReference type="EMBL" id="CP001338">
    <property type="protein sequence ID" value="ACL16941.1"/>
    <property type="molecule type" value="Genomic_DNA"/>
</dbReference>
<feature type="transmembrane region" description="Helical" evidence="8">
    <location>
        <begin position="12"/>
        <end position="30"/>
    </location>
</feature>
<proteinExistence type="predicted"/>
<evidence type="ECO:0000256" key="4">
    <source>
        <dbReference type="ARBA" id="ARBA00022519"/>
    </source>
</evidence>
<keyword evidence="4" id="KW-0997">Cell inner membrane</keyword>
<evidence type="ECO:0000313" key="9">
    <source>
        <dbReference type="EMBL" id="ACL16941.1"/>
    </source>
</evidence>
<dbReference type="GeneID" id="7272171"/>